<feature type="transmembrane region" description="Helical" evidence="8">
    <location>
        <begin position="34"/>
        <end position="52"/>
    </location>
</feature>
<dbReference type="Pfam" id="PF01594">
    <property type="entry name" value="AI-2E_transport"/>
    <property type="match status" value="1"/>
</dbReference>
<dbReference type="RefSeq" id="WP_184173581.1">
    <property type="nucleotide sequence ID" value="NZ_JACHGF010000002.1"/>
</dbReference>
<feature type="transmembrane region" description="Helical" evidence="8">
    <location>
        <begin position="64"/>
        <end position="84"/>
    </location>
</feature>
<dbReference type="GO" id="GO:0005886">
    <property type="term" value="C:plasma membrane"/>
    <property type="evidence" value="ECO:0007669"/>
    <property type="project" value="UniProtKB-SubCell"/>
</dbReference>
<dbReference type="AlphaFoldDB" id="A0A840TK81"/>
<gene>
    <name evidence="9" type="ORF">HNQ92_001977</name>
</gene>
<keyword evidence="10" id="KW-1185">Reference proteome</keyword>
<dbReference type="GO" id="GO:0055085">
    <property type="term" value="P:transmembrane transport"/>
    <property type="evidence" value="ECO:0007669"/>
    <property type="project" value="TreeGrafter"/>
</dbReference>
<evidence type="ECO:0000256" key="8">
    <source>
        <dbReference type="SAM" id="Phobius"/>
    </source>
</evidence>
<keyword evidence="3" id="KW-0813">Transport</keyword>
<evidence type="ECO:0000256" key="1">
    <source>
        <dbReference type="ARBA" id="ARBA00004651"/>
    </source>
</evidence>
<feature type="transmembrane region" description="Helical" evidence="8">
    <location>
        <begin position="295"/>
        <end position="318"/>
    </location>
</feature>
<keyword evidence="4" id="KW-1003">Cell membrane</keyword>
<evidence type="ECO:0000256" key="7">
    <source>
        <dbReference type="ARBA" id="ARBA00023136"/>
    </source>
</evidence>
<feature type="transmembrane region" description="Helical" evidence="8">
    <location>
        <begin position="228"/>
        <end position="258"/>
    </location>
</feature>
<evidence type="ECO:0000313" key="10">
    <source>
        <dbReference type="Proteomes" id="UP000557307"/>
    </source>
</evidence>
<feature type="transmembrane region" description="Helical" evidence="8">
    <location>
        <begin position="153"/>
        <end position="175"/>
    </location>
</feature>
<keyword evidence="7 8" id="KW-0472">Membrane</keyword>
<sequence length="378" mass="41971">MNSSPPLSNLLRLAAAMIIITLSVYWMIFLRGLLVPILISVLLSILVSPITIQLEEKGLSKIASIILTIVLFLGLIAGIIYFATMQISDMLDVWPDLKRKGTLWFTQLQNWAYRLFGLRPQSQITKLQEMSMAFLSGGGSAALLKTTSTLADVILIPLYMFFMLYYRSFFCEFVYKVMAKSEKQRVNTVLFRICDVVHNYLSGLFIVMVIVGSLNTISLLILDINYAVFFGFFAALLLLIPYIGVLIGSLLPILMAFITKDSPMYGVGVAGAFLFIQFLEGNFITPYIVGSKISINPLVAIIGLLLGGVIWGIAGMMLSLPMIAILKVVFDHSESLKPFGYLIGEPVREESRRVVEEHTAENPELITDEVADSVKEAI</sequence>
<feature type="transmembrane region" description="Helical" evidence="8">
    <location>
        <begin position="9"/>
        <end position="28"/>
    </location>
</feature>
<evidence type="ECO:0000256" key="4">
    <source>
        <dbReference type="ARBA" id="ARBA00022475"/>
    </source>
</evidence>
<evidence type="ECO:0000256" key="3">
    <source>
        <dbReference type="ARBA" id="ARBA00022448"/>
    </source>
</evidence>
<organism evidence="9 10">
    <name type="scientific">Rhabdobacter roseus</name>
    <dbReference type="NCBI Taxonomy" id="1655419"/>
    <lineage>
        <taxon>Bacteria</taxon>
        <taxon>Pseudomonadati</taxon>
        <taxon>Bacteroidota</taxon>
        <taxon>Cytophagia</taxon>
        <taxon>Cytophagales</taxon>
        <taxon>Cytophagaceae</taxon>
        <taxon>Rhabdobacter</taxon>
    </lineage>
</organism>
<keyword evidence="5 8" id="KW-0812">Transmembrane</keyword>
<evidence type="ECO:0000256" key="5">
    <source>
        <dbReference type="ARBA" id="ARBA00022692"/>
    </source>
</evidence>
<dbReference type="Proteomes" id="UP000557307">
    <property type="component" value="Unassembled WGS sequence"/>
</dbReference>
<evidence type="ECO:0000256" key="6">
    <source>
        <dbReference type="ARBA" id="ARBA00022989"/>
    </source>
</evidence>
<dbReference type="PANTHER" id="PTHR21716:SF53">
    <property type="entry name" value="PERMEASE PERM-RELATED"/>
    <property type="match status" value="1"/>
</dbReference>
<comment type="caution">
    <text evidence="9">The sequence shown here is derived from an EMBL/GenBank/DDBJ whole genome shotgun (WGS) entry which is preliminary data.</text>
</comment>
<comment type="subcellular location">
    <subcellularLocation>
        <location evidence="1">Cell membrane</location>
        <topology evidence="1">Multi-pass membrane protein</topology>
    </subcellularLocation>
</comment>
<dbReference type="PANTHER" id="PTHR21716">
    <property type="entry name" value="TRANSMEMBRANE PROTEIN"/>
    <property type="match status" value="1"/>
</dbReference>
<keyword evidence="6 8" id="KW-1133">Transmembrane helix</keyword>
<reference evidence="9 10" key="1">
    <citation type="submission" date="2020-08" db="EMBL/GenBank/DDBJ databases">
        <title>Genomic Encyclopedia of Type Strains, Phase IV (KMG-IV): sequencing the most valuable type-strain genomes for metagenomic binning, comparative biology and taxonomic classification.</title>
        <authorList>
            <person name="Goeker M."/>
        </authorList>
    </citation>
    <scope>NUCLEOTIDE SEQUENCE [LARGE SCALE GENOMIC DNA]</scope>
    <source>
        <strain evidence="9 10">DSM 105074</strain>
    </source>
</reference>
<dbReference type="InterPro" id="IPR002549">
    <property type="entry name" value="AI-2E-like"/>
</dbReference>
<proteinExistence type="inferred from homology"/>
<protein>
    <submittedName>
        <fullName evidence="9">Putative PurR-regulated permease PerM</fullName>
    </submittedName>
</protein>
<evidence type="ECO:0000256" key="2">
    <source>
        <dbReference type="ARBA" id="ARBA00009773"/>
    </source>
</evidence>
<dbReference type="EMBL" id="JACHGF010000002">
    <property type="protein sequence ID" value="MBB5283851.1"/>
    <property type="molecule type" value="Genomic_DNA"/>
</dbReference>
<comment type="similarity">
    <text evidence="2">Belongs to the autoinducer-2 exporter (AI-2E) (TC 2.A.86) family.</text>
</comment>
<accession>A0A840TK81</accession>
<name>A0A840TK81_9BACT</name>
<feature type="transmembrane region" description="Helical" evidence="8">
    <location>
        <begin position="265"/>
        <end position="289"/>
    </location>
</feature>
<feature type="transmembrane region" description="Helical" evidence="8">
    <location>
        <begin position="196"/>
        <end position="222"/>
    </location>
</feature>
<evidence type="ECO:0000313" key="9">
    <source>
        <dbReference type="EMBL" id="MBB5283851.1"/>
    </source>
</evidence>